<gene>
    <name evidence="8" type="ORF">SAMN04488588_0812</name>
</gene>
<dbReference type="PANTHER" id="PTHR33406:SF13">
    <property type="entry name" value="MEMBRANE PROTEIN YDFJ"/>
    <property type="match status" value="1"/>
</dbReference>
<dbReference type="PANTHER" id="PTHR33406">
    <property type="entry name" value="MEMBRANE PROTEIN MJ1562-RELATED"/>
    <property type="match status" value="1"/>
</dbReference>
<evidence type="ECO:0000256" key="6">
    <source>
        <dbReference type="SAM" id="Phobius"/>
    </source>
</evidence>
<evidence type="ECO:0000256" key="5">
    <source>
        <dbReference type="ARBA" id="ARBA00023136"/>
    </source>
</evidence>
<keyword evidence="2" id="KW-1003">Cell membrane</keyword>
<feature type="transmembrane region" description="Helical" evidence="6">
    <location>
        <begin position="620"/>
        <end position="638"/>
    </location>
</feature>
<dbReference type="PROSITE" id="PS50156">
    <property type="entry name" value="SSD"/>
    <property type="match status" value="1"/>
</dbReference>
<protein>
    <recommendedName>
        <fullName evidence="7">SSD domain-containing protein</fullName>
    </recommendedName>
</protein>
<evidence type="ECO:0000256" key="1">
    <source>
        <dbReference type="ARBA" id="ARBA00004651"/>
    </source>
</evidence>
<dbReference type="Gene3D" id="1.20.1640.10">
    <property type="entry name" value="Multidrug efflux transporter AcrB transmembrane domain"/>
    <property type="match status" value="2"/>
</dbReference>
<keyword evidence="4 6" id="KW-1133">Transmembrane helix</keyword>
<dbReference type="Pfam" id="PF03176">
    <property type="entry name" value="MMPL"/>
    <property type="match status" value="2"/>
</dbReference>
<evidence type="ECO:0000313" key="9">
    <source>
        <dbReference type="Proteomes" id="UP000199322"/>
    </source>
</evidence>
<organism evidence="8 9">
    <name type="scientific">Geotoga petraea</name>
    <dbReference type="NCBI Taxonomy" id="28234"/>
    <lineage>
        <taxon>Bacteria</taxon>
        <taxon>Thermotogati</taxon>
        <taxon>Thermotogota</taxon>
        <taxon>Thermotogae</taxon>
        <taxon>Petrotogales</taxon>
        <taxon>Petrotogaceae</taxon>
        <taxon>Geotoga</taxon>
    </lineage>
</organism>
<dbReference type="GO" id="GO:0005886">
    <property type="term" value="C:plasma membrane"/>
    <property type="evidence" value="ECO:0007669"/>
    <property type="project" value="UniProtKB-SubCell"/>
</dbReference>
<keyword evidence="5 6" id="KW-0472">Membrane</keyword>
<feature type="transmembrane region" description="Helical" evidence="6">
    <location>
        <begin position="692"/>
        <end position="717"/>
    </location>
</feature>
<evidence type="ECO:0000313" key="8">
    <source>
        <dbReference type="EMBL" id="SDC32121.1"/>
    </source>
</evidence>
<name>A0A1G6KMT0_9BACT</name>
<dbReference type="Proteomes" id="UP000199322">
    <property type="component" value="Unassembled WGS sequence"/>
</dbReference>
<feature type="transmembrane region" description="Helical" evidence="6">
    <location>
        <begin position="252"/>
        <end position="273"/>
    </location>
</feature>
<feature type="transmembrane region" description="Helical" evidence="6">
    <location>
        <begin position="372"/>
        <end position="392"/>
    </location>
</feature>
<evidence type="ECO:0000256" key="4">
    <source>
        <dbReference type="ARBA" id="ARBA00022989"/>
    </source>
</evidence>
<accession>A0A1G6KMT0</accession>
<reference evidence="8 9" key="1">
    <citation type="submission" date="2016-10" db="EMBL/GenBank/DDBJ databases">
        <authorList>
            <person name="de Groot N.N."/>
        </authorList>
    </citation>
    <scope>NUCLEOTIDE SEQUENCE [LARGE SCALE GENOMIC DNA]</scope>
    <source>
        <strain evidence="8 9">WG14</strain>
    </source>
</reference>
<dbReference type="InterPro" id="IPR004869">
    <property type="entry name" value="MMPL_dom"/>
</dbReference>
<feature type="transmembrane region" description="Helical" evidence="6">
    <location>
        <begin position="569"/>
        <end position="587"/>
    </location>
</feature>
<keyword evidence="9" id="KW-1185">Reference proteome</keyword>
<feature type="transmembrane region" description="Helical" evidence="6">
    <location>
        <begin position="227"/>
        <end position="246"/>
    </location>
</feature>
<dbReference type="InterPro" id="IPR000731">
    <property type="entry name" value="SSD"/>
</dbReference>
<evidence type="ECO:0000256" key="3">
    <source>
        <dbReference type="ARBA" id="ARBA00022692"/>
    </source>
</evidence>
<dbReference type="RefSeq" id="WP_091403037.1">
    <property type="nucleotide sequence ID" value="NZ_FMYV01000003.1"/>
</dbReference>
<sequence>MNKYTNFVAKNRVALIIFLILAVLLAILGINQIEVANDFNIFRVEGSEYEDNQKKMEKYFPATEQVSIMVEFEKKTLTMDIFQKMIQIQNKLEGISNIRAINGPAPDQIPIGTTLKNISNINENDLPQIVEYYNSYPALSPLVKKDDKIYAIYTIFPKDGFVLKQIKEIEGFLSENNYNYYASGDLYMQQKIGDYVTWILYFLPPAAFFLIFFVFRIKMGSLKSTFLAILPAGVAAVWTLGLIGVIEGNVSLITVLAPIFTIVIGSADGLHFVSHIQESRSEGYNKLDSISHTLKMVGIPMIITTITSIAGFMALLFMNIKAVNNLAIFSSIGIAFAGIATWLILPVILTGKIKLKKLKKSKTGVNSFIKRLWGKRSLAILIVLIIVSVILFPKIQNEFNLLMVYRENTDIYKSFNKFVEINGGSVPVFALLKADNTILSKDNADKILNYEKDLLETDSVNKVMSVYDIYSILNQKIYNRDKTVYPNQLQINLINTFINQLESNPIDNFLDLESNVARVIIFPNSLKNEDLKTIQEITEEYDDENVEIGLSGVQYYMYDLNKDMVKNQVGSLIIAFGLIIFLLWISLKKFIPALISLIPIASTVIILFGFLGLSGISLNLITTTIFSITLGVGIDYAVHFTSVWKSYKESGLNSEEAANKAYKYTSRPIIANALGLAVGVSSMLFSPLKIHVYISILMWVSMIAAVFLSLSVLPTILRKIK</sequence>
<evidence type="ECO:0000256" key="2">
    <source>
        <dbReference type="ARBA" id="ARBA00022475"/>
    </source>
</evidence>
<feature type="transmembrane region" description="Helical" evidence="6">
    <location>
        <begin position="594"/>
        <end position="614"/>
    </location>
</feature>
<dbReference type="InterPro" id="IPR050545">
    <property type="entry name" value="Mycobact_MmpL"/>
</dbReference>
<comment type="subcellular location">
    <subcellularLocation>
        <location evidence="1">Cell membrane</location>
        <topology evidence="1">Multi-pass membrane protein</topology>
    </subcellularLocation>
</comment>
<proteinExistence type="predicted"/>
<keyword evidence="3 6" id="KW-0812">Transmembrane</keyword>
<feature type="transmembrane region" description="Helical" evidence="6">
    <location>
        <begin position="294"/>
        <end position="320"/>
    </location>
</feature>
<evidence type="ECO:0000259" key="7">
    <source>
        <dbReference type="PROSITE" id="PS50156"/>
    </source>
</evidence>
<feature type="transmembrane region" description="Helical" evidence="6">
    <location>
        <begin position="326"/>
        <end position="351"/>
    </location>
</feature>
<feature type="transmembrane region" description="Helical" evidence="6">
    <location>
        <begin position="669"/>
        <end position="686"/>
    </location>
</feature>
<dbReference type="EMBL" id="FMYV01000003">
    <property type="protein sequence ID" value="SDC32121.1"/>
    <property type="molecule type" value="Genomic_DNA"/>
</dbReference>
<feature type="transmembrane region" description="Helical" evidence="6">
    <location>
        <begin position="195"/>
        <end position="215"/>
    </location>
</feature>
<feature type="domain" description="SSD" evidence="7">
    <location>
        <begin position="224"/>
        <end position="351"/>
    </location>
</feature>
<dbReference type="AlphaFoldDB" id="A0A1G6KMT0"/>
<dbReference type="SUPFAM" id="SSF82866">
    <property type="entry name" value="Multidrug efflux transporter AcrB transmembrane domain"/>
    <property type="match status" value="2"/>
</dbReference>